<dbReference type="OrthoDB" id="327901at2759"/>
<keyword evidence="2" id="KW-1185">Reference proteome</keyword>
<name>Q23BR3_TETTS</name>
<proteinExistence type="predicted"/>
<evidence type="ECO:0000313" key="1">
    <source>
        <dbReference type="EMBL" id="EAR94055.2"/>
    </source>
</evidence>
<dbReference type="PANTHER" id="PTHR11319">
    <property type="entry name" value="G PROTEIN-COUPLED RECEPTOR-RELATED"/>
    <property type="match status" value="1"/>
</dbReference>
<protein>
    <submittedName>
        <fullName evidence="1">Uncharacterized protein</fullName>
    </submittedName>
</protein>
<dbReference type="PANTHER" id="PTHR11319:SF35">
    <property type="entry name" value="OUTER MEMBRANE PROTEIN PMPC-RELATED"/>
    <property type="match status" value="1"/>
</dbReference>
<accession>Q23BR3</accession>
<dbReference type="HOGENOM" id="CLU_301594_0_0_1"/>
<dbReference type="SUPFAM" id="SSF51126">
    <property type="entry name" value="Pectin lyase-like"/>
    <property type="match status" value="1"/>
</dbReference>
<dbReference type="KEGG" id="tet:TTHERM_00227690"/>
<sequence length="515" mass="59311">MFVLDSSFFNSSELIIRNVELVEMNYISSQNGFFYINQFKKVDISNITLSSFQNFQSYKGTLFSIQNSKEINILNLSVTIHPTCLFKSQFGGLIFLNRSDKISINNLQFNSLNLFKDEVQHTGQQGGIIYAYLTYMYAFNMQNIQAYGPFRSSADGAFAYINIAEQIIIKNAIITQFTSQKNGGALFTNSEMCLSNVKLIGNRSFFSGGAIHGSSVIQADNVLIEKNESLFGGGIYLINNFTPIQNITFKDNVGLIRGNDFSYYIDEVQIIQFSEFNSHLIPPYYIKNYTFNQTQKAIYQTDYVFNGFTYFLTMKFRMFGESEWIENIDNNYIVQNRYNDLTPVINFAEDYNISYPSIKQNISLNTTQFFYSFQVQQRDSQSEFLSLINIFNNTQMSFLYFTIFSNITDNCLDGMIQSRSSLLPSCSYCVDSFIQNTQSDKPQTKCLPCSKDYFDLCQADFSSLRKGYWRQNLTTDSSLIHTCSINQFNCIGGNFTGKNKYFLNYYKQSLNYLQV</sequence>
<dbReference type="EMBL" id="GG662718">
    <property type="protein sequence ID" value="EAR94055.2"/>
    <property type="molecule type" value="Genomic_DNA"/>
</dbReference>
<reference evidence="2" key="1">
    <citation type="journal article" date="2006" name="PLoS Biol.">
        <title>Macronuclear genome sequence of the ciliate Tetrahymena thermophila, a model eukaryote.</title>
        <authorList>
            <person name="Eisen J.A."/>
            <person name="Coyne R.S."/>
            <person name="Wu M."/>
            <person name="Wu D."/>
            <person name="Thiagarajan M."/>
            <person name="Wortman J.R."/>
            <person name="Badger J.H."/>
            <person name="Ren Q."/>
            <person name="Amedeo P."/>
            <person name="Jones K.M."/>
            <person name="Tallon L.J."/>
            <person name="Delcher A.L."/>
            <person name="Salzberg S.L."/>
            <person name="Silva J.C."/>
            <person name="Haas B.J."/>
            <person name="Majoros W.H."/>
            <person name="Farzad M."/>
            <person name="Carlton J.M."/>
            <person name="Smith R.K. Jr."/>
            <person name="Garg J."/>
            <person name="Pearlman R.E."/>
            <person name="Karrer K.M."/>
            <person name="Sun L."/>
            <person name="Manning G."/>
            <person name="Elde N.C."/>
            <person name="Turkewitz A.P."/>
            <person name="Asai D.J."/>
            <person name="Wilkes D.E."/>
            <person name="Wang Y."/>
            <person name="Cai H."/>
            <person name="Collins K."/>
            <person name="Stewart B.A."/>
            <person name="Lee S.R."/>
            <person name="Wilamowska K."/>
            <person name="Weinberg Z."/>
            <person name="Ruzzo W.L."/>
            <person name="Wloga D."/>
            <person name="Gaertig J."/>
            <person name="Frankel J."/>
            <person name="Tsao C.-C."/>
            <person name="Gorovsky M.A."/>
            <person name="Keeling P.J."/>
            <person name="Waller R.F."/>
            <person name="Patron N.J."/>
            <person name="Cherry J.M."/>
            <person name="Stover N.A."/>
            <person name="Krieger C.J."/>
            <person name="del Toro C."/>
            <person name="Ryder H.F."/>
            <person name="Williamson S.C."/>
            <person name="Barbeau R.A."/>
            <person name="Hamilton E.P."/>
            <person name="Orias E."/>
        </authorList>
    </citation>
    <scope>NUCLEOTIDE SEQUENCE [LARGE SCALE GENOMIC DNA]</scope>
    <source>
        <strain evidence="2">SB210</strain>
    </source>
</reference>
<dbReference type="InParanoid" id="Q23BR3"/>
<dbReference type="RefSeq" id="XP_001014300.2">
    <property type="nucleotide sequence ID" value="XM_001014300.2"/>
</dbReference>
<evidence type="ECO:0000313" key="2">
    <source>
        <dbReference type="Proteomes" id="UP000009168"/>
    </source>
</evidence>
<gene>
    <name evidence="1" type="ORF">TTHERM_00227690</name>
</gene>
<dbReference type="GeneID" id="7841145"/>
<organism evidence="1 2">
    <name type="scientific">Tetrahymena thermophila (strain SB210)</name>
    <dbReference type="NCBI Taxonomy" id="312017"/>
    <lineage>
        <taxon>Eukaryota</taxon>
        <taxon>Sar</taxon>
        <taxon>Alveolata</taxon>
        <taxon>Ciliophora</taxon>
        <taxon>Intramacronucleata</taxon>
        <taxon>Oligohymenophorea</taxon>
        <taxon>Hymenostomatida</taxon>
        <taxon>Tetrahymenina</taxon>
        <taxon>Tetrahymenidae</taxon>
        <taxon>Tetrahymena</taxon>
    </lineage>
</organism>
<dbReference type="eggNOG" id="KOG3525">
    <property type="taxonomic scope" value="Eukaryota"/>
</dbReference>
<dbReference type="AlphaFoldDB" id="Q23BR3"/>
<dbReference type="InterPro" id="IPR011050">
    <property type="entry name" value="Pectin_lyase_fold/virulence"/>
</dbReference>
<dbReference type="Proteomes" id="UP000009168">
    <property type="component" value="Unassembled WGS sequence"/>
</dbReference>